<evidence type="ECO:0000256" key="5">
    <source>
        <dbReference type="ARBA" id="ARBA00022777"/>
    </source>
</evidence>
<evidence type="ECO:0000256" key="11">
    <source>
        <dbReference type="SAM" id="MobiDB-lite"/>
    </source>
</evidence>
<evidence type="ECO:0000256" key="9">
    <source>
        <dbReference type="ARBA" id="ARBA00048679"/>
    </source>
</evidence>
<feature type="transmembrane region" description="Helical" evidence="12">
    <location>
        <begin position="802"/>
        <end position="820"/>
    </location>
</feature>
<evidence type="ECO:0000259" key="13">
    <source>
        <dbReference type="PROSITE" id="PS50011"/>
    </source>
</evidence>
<evidence type="ECO:0000256" key="2">
    <source>
        <dbReference type="ARBA" id="ARBA00022527"/>
    </source>
</evidence>
<dbReference type="EC" id="2.7.11.1" evidence="1"/>
<evidence type="ECO:0000256" key="8">
    <source>
        <dbReference type="ARBA" id="ARBA00047899"/>
    </source>
</evidence>
<evidence type="ECO:0000313" key="14">
    <source>
        <dbReference type="EMBL" id="KAJ3734287.1"/>
    </source>
</evidence>
<accession>A0AA38JCF2</accession>
<feature type="compositionally biased region" description="Low complexity" evidence="11">
    <location>
        <begin position="271"/>
        <end position="295"/>
    </location>
</feature>
<feature type="region of interest" description="Disordered" evidence="11">
    <location>
        <begin position="483"/>
        <end position="516"/>
    </location>
</feature>
<feature type="compositionally biased region" description="Basic and acidic residues" evidence="11">
    <location>
        <begin position="669"/>
        <end position="691"/>
    </location>
</feature>
<reference evidence="14" key="1">
    <citation type="submission" date="2022-08" db="EMBL/GenBank/DDBJ databases">
        <authorList>
            <consortium name="DOE Joint Genome Institute"/>
            <person name="Min B."/>
            <person name="Sierra-Patev S."/>
            <person name="Naranjo-Ortiz M."/>
            <person name="Looney B."/>
            <person name="Konkel Z."/>
            <person name="Slot J.C."/>
            <person name="Sakamoto Y."/>
            <person name="Steenwyk J.L."/>
            <person name="Rokas A."/>
            <person name="Carro J."/>
            <person name="Camarero S."/>
            <person name="Ferreira P."/>
            <person name="Molpeceres G."/>
            <person name="Ruiz-duenas F.J."/>
            <person name="Serrano A."/>
            <person name="Henrissat B."/>
            <person name="Drula E."/>
            <person name="Hughes K.W."/>
            <person name="Mata J.L."/>
            <person name="Ishikawa N.K."/>
            <person name="Vargas-Isla R."/>
            <person name="Ushijima S."/>
            <person name="Smith C.A."/>
            <person name="Ahrendt S."/>
            <person name="Andreopoulos W."/>
            <person name="He G."/>
            <person name="LaButti K."/>
            <person name="Lipzen A."/>
            <person name="Ng V."/>
            <person name="Riley R."/>
            <person name="Sandor L."/>
            <person name="Barry K."/>
            <person name="Martinez A.T."/>
            <person name="Xiao Y."/>
            <person name="Gibbons J.G."/>
            <person name="Terashima K."/>
            <person name="Hibbett D.S."/>
            <person name="Grigoriev I.V."/>
        </authorList>
    </citation>
    <scope>NUCLEOTIDE SEQUENCE</scope>
    <source>
        <strain evidence="14">ET3784</strain>
    </source>
</reference>
<dbReference type="FunFam" id="3.30.200.20:FF:000306">
    <property type="entry name" value="IKS protein kinase"/>
    <property type="match status" value="1"/>
</dbReference>
<dbReference type="GO" id="GO:0004674">
    <property type="term" value="F:protein serine/threonine kinase activity"/>
    <property type="evidence" value="ECO:0007669"/>
    <property type="project" value="UniProtKB-KW"/>
</dbReference>
<evidence type="ECO:0000256" key="10">
    <source>
        <dbReference type="PROSITE-ProRule" id="PRU10141"/>
    </source>
</evidence>
<organism evidence="14 15">
    <name type="scientific">Lentinula guzmanii</name>
    <dbReference type="NCBI Taxonomy" id="2804957"/>
    <lineage>
        <taxon>Eukaryota</taxon>
        <taxon>Fungi</taxon>
        <taxon>Dikarya</taxon>
        <taxon>Basidiomycota</taxon>
        <taxon>Agaricomycotina</taxon>
        <taxon>Agaricomycetes</taxon>
        <taxon>Agaricomycetidae</taxon>
        <taxon>Agaricales</taxon>
        <taxon>Marasmiineae</taxon>
        <taxon>Omphalotaceae</taxon>
        <taxon>Lentinula</taxon>
    </lineage>
</organism>
<dbReference type="InterPro" id="IPR017441">
    <property type="entry name" value="Protein_kinase_ATP_BS"/>
</dbReference>
<dbReference type="PANTHER" id="PTHR11042">
    <property type="entry name" value="EUKARYOTIC TRANSLATION INITIATION FACTOR 2-ALPHA KINASE EIF2-ALPHA KINASE -RELATED"/>
    <property type="match status" value="1"/>
</dbReference>
<dbReference type="Gene3D" id="1.10.510.10">
    <property type="entry name" value="Transferase(Phosphotransferase) domain 1"/>
    <property type="match status" value="1"/>
</dbReference>
<feature type="compositionally biased region" description="Low complexity" evidence="11">
    <location>
        <begin position="645"/>
        <end position="668"/>
    </location>
</feature>
<evidence type="ECO:0000313" key="15">
    <source>
        <dbReference type="Proteomes" id="UP001176059"/>
    </source>
</evidence>
<gene>
    <name evidence="14" type="ORF">DFJ43DRAFT_1064508</name>
</gene>
<proteinExistence type="inferred from homology"/>
<keyword evidence="12" id="KW-0812">Transmembrane</keyword>
<dbReference type="PROSITE" id="PS00107">
    <property type="entry name" value="PROTEIN_KINASE_ATP"/>
    <property type="match status" value="1"/>
</dbReference>
<dbReference type="GO" id="GO:0005737">
    <property type="term" value="C:cytoplasm"/>
    <property type="evidence" value="ECO:0007669"/>
    <property type="project" value="TreeGrafter"/>
</dbReference>
<comment type="catalytic activity">
    <reaction evidence="9">
        <text>L-seryl-[protein] + ATP = O-phospho-L-seryl-[protein] + ADP + H(+)</text>
        <dbReference type="Rhea" id="RHEA:17989"/>
        <dbReference type="Rhea" id="RHEA-COMP:9863"/>
        <dbReference type="Rhea" id="RHEA-COMP:11604"/>
        <dbReference type="ChEBI" id="CHEBI:15378"/>
        <dbReference type="ChEBI" id="CHEBI:29999"/>
        <dbReference type="ChEBI" id="CHEBI:30616"/>
        <dbReference type="ChEBI" id="CHEBI:83421"/>
        <dbReference type="ChEBI" id="CHEBI:456216"/>
        <dbReference type="EC" id="2.7.11.1"/>
    </reaction>
</comment>
<dbReference type="PROSITE" id="PS50011">
    <property type="entry name" value="PROTEIN_KINASE_DOM"/>
    <property type="match status" value="1"/>
</dbReference>
<dbReference type="InterPro" id="IPR050339">
    <property type="entry name" value="CC_SR_Kinase"/>
</dbReference>
<evidence type="ECO:0000256" key="1">
    <source>
        <dbReference type="ARBA" id="ARBA00012513"/>
    </source>
</evidence>
<dbReference type="InterPro" id="IPR008271">
    <property type="entry name" value="Ser/Thr_kinase_AS"/>
</dbReference>
<feature type="region of interest" description="Disordered" evidence="11">
    <location>
        <begin position="324"/>
        <end position="352"/>
    </location>
</feature>
<feature type="compositionally biased region" description="Basic and acidic residues" evidence="11">
    <location>
        <begin position="327"/>
        <end position="337"/>
    </location>
</feature>
<feature type="transmembrane region" description="Helical" evidence="12">
    <location>
        <begin position="774"/>
        <end position="795"/>
    </location>
</feature>
<dbReference type="PANTHER" id="PTHR11042:SF138">
    <property type="entry name" value="SERINE_THREONINE-PROTEIN KINASE IKS1-RELATED"/>
    <property type="match status" value="1"/>
</dbReference>
<dbReference type="CDD" id="cd00180">
    <property type="entry name" value="PKc"/>
    <property type="match status" value="1"/>
</dbReference>
<keyword evidence="3" id="KW-0808">Transferase</keyword>
<feature type="compositionally biased region" description="Polar residues" evidence="11">
    <location>
        <begin position="338"/>
        <end position="352"/>
    </location>
</feature>
<keyword evidence="5 14" id="KW-0418">Kinase</keyword>
<evidence type="ECO:0000256" key="4">
    <source>
        <dbReference type="ARBA" id="ARBA00022741"/>
    </source>
</evidence>
<evidence type="ECO:0000256" key="12">
    <source>
        <dbReference type="SAM" id="Phobius"/>
    </source>
</evidence>
<feature type="binding site" evidence="10">
    <location>
        <position position="174"/>
    </location>
    <ligand>
        <name>ATP</name>
        <dbReference type="ChEBI" id="CHEBI:30616"/>
    </ligand>
</feature>
<evidence type="ECO:0000256" key="6">
    <source>
        <dbReference type="ARBA" id="ARBA00022840"/>
    </source>
</evidence>
<sequence>MSNSSISTAALVPIDSEWRPIFHDSNQVVLYNPTSHALSIKPRPPCPYCKQPIPLGFESPFGQATAEHQYEDDVTRASNYFHLLAIANESTSSPSTRAPSPRTSPRVVEPTMEMEDARENNRGRTVFPAGTLAEGYFNAFFKEECKLGMGANGSVYLCVHMLDGNPLGHFAVKKIAVGESHSYLLNILREVRLLERLHHPNIITYHHAWLESSQFSPFGPKVPTLHVLMQWADGGSLDDYIDVRLGREPRHGQFFPNPYQSESMDLLNPGSSPRLSNASLSSLSGSSTVPSPASLNTNALDSEHEESDLHSRSARIRAFRAFQRASPQEKERVRKEMQFQQSQSTNAPGHQQTWTPVHLLSAEEVHSLFRDVVEGLAFLHDRSILHLDLKPGNVLLTWDDGRGKMIPRAMLSDFGTSRDMLASSLNNRSGNTGTLEYTAPESLPSPVTGRLQGIDSKADMWSLGMVLHRMLFFKLPWRYSTDGVGQDSETPTGTGPLNASSPNPPKVRRPPARDEAEKMDRLEEELLAYPGFRSTPALVEAFEGRKLPRAILVLLENLLNPVPSKRPTCKKVKSAVRDGMLDPLLDSHLNYGSSIMRNVYNGRTSLPGNDDDDSPTMVQISDEHTSSTSSSLVPIYQPRARSHPRSSSAISLPPPSALHSNGSSSTTRSENRRRVDEREPNGYNEKHRILTDDDSQEDLVDHDAHEPNTSEGESNQRSAVLRGLTGPAHSGKALLALPAPGLPETLRLNVQTRFRLFGGMSGFHELVTRSMKSFILIVKVFHLTAACECLSTSIYRPEGDGIGLATLIIAIVFAMADTWFDGLWSSVLFGLAHIVVVRIGCFYTRELC</sequence>
<feature type="region of interest" description="Disordered" evidence="11">
    <location>
        <begin position="91"/>
        <end position="119"/>
    </location>
</feature>
<dbReference type="InterPro" id="IPR011009">
    <property type="entry name" value="Kinase-like_dom_sf"/>
</dbReference>
<dbReference type="SMART" id="SM00220">
    <property type="entry name" value="S_TKc"/>
    <property type="match status" value="1"/>
</dbReference>
<keyword evidence="12" id="KW-1133">Transmembrane helix</keyword>
<keyword evidence="6 10" id="KW-0067">ATP-binding</keyword>
<comment type="caution">
    <text evidence="14">The sequence shown here is derived from an EMBL/GenBank/DDBJ whole genome shotgun (WGS) entry which is preliminary data.</text>
</comment>
<comment type="similarity">
    <text evidence="7">Belongs to the protein kinase superfamily. Ser/Thr protein kinase family. GCN2 subfamily.</text>
</comment>
<dbReference type="GO" id="GO:0005524">
    <property type="term" value="F:ATP binding"/>
    <property type="evidence" value="ECO:0007669"/>
    <property type="project" value="UniProtKB-UniRule"/>
</dbReference>
<comment type="catalytic activity">
    <reaction evidence="8">
        <text>L-threonyl-[protein] + ATP = O-phospho-L-threonyl-[protein] + ADP + H(+)</text>
        <dbReference type="Rhea" id="RHEA:46608"/>
        <dbReference type="Rhea" id="RHEA-COMP:11060"/>
        <dbReference type="Rhea" id="RHEA-COMP:11605"/>
        <dbReference type="ChEBI" id="CHEBI:15378"/>
        <dbReference type="ChEBI" id="CHEBI:30013"/>
        <dbReference type="ChEBI" id="CHEBI:30616"/>
        <dbReference type="ChEBI" id="CHEBI:61977"/>
        <dbReference type="ChEBI" id="CHEBI:456216"/>
        <dbReference type="EC" id="2.7.11.1"/>
    </reaction>
</comment>
<dbReference type="PROSITE" id="PS00108">
    <property type="entry name" value="PROTEIN_KINASE_ST"/>
    <property type="match status" value="1"/>
</dbReference>
<evidence type="ECO:0000256" key="3">
    <source>
        <dbReference type="ARBA" id="ARBA00022679"/>
    </source>
</evidence>
<feature type="region of interest" description="Disordered" evidence="11">
    <location>
        <begin position="252"/>
        <end position="308"/>
    </location>
</feature>
<evidence type="ECO:0000256" key="7">
    <source>
        <dbReference type="ARBA" id="ARBA00037982"/>
    </source>
</evidence>
<feature type="compositionally biased region" description="Low complexity" evidence="11">
    <location>
        <begin position="91"/>
        <end position="106"/>
    </location>
</feature>
<dbReference type="SUPFAM" id="SSF56112">
    <property type="entry name" value="Protein kinase-like (PK-like)"/>
    <property type="match status" value="1"/>
</dbReference>
<dbReference type="Proteomes" id="UP001176059">
    <property type="component" value="Unassembled WGS sequence"/>
</dbReference>
<feature type="compositionally biased region" description="Basic and acidic residues" evidence="11">
    <location>
        <begin position="699"/>
        <end position="708"/>
    </location>
</feature>
<name>A0AA38JCF2_9AGAR</name>
<dbReference type="EMBL" id="JANVFO010000014">
    <property type="protein sequence ID" value="KAJ3734287.1"/>
    <property type="molecule type" value="Genomic_DNA"/>
</dbReference>
<feature type="transmembrane region" description="Helical" evidence="12">
    <location>
        <begin position="826"/>
        <end position="844"/>
    </location>
</feature>
<feature type="compositionally biased region" description="Polar residues" evidence="11">
    <location>
        <begin position="487"/>
        <end position="501"/>
    </location>
</feature>
<reference evidence="14" key="2">
    <citation type="journal article" date="2023" name="Proc. Natl. Acad. Sci. U.S.A.">
        <title>A global phylogenomic analysis of the shiitake genus Lentinula.</title>
        <authorList>
            <person name="Sierra-Patev S."/>
            <person name="Min B."/>
            <person name="Naranjo-Ortiz M."/>
            <person name="Looney B."/>
            <person name="Konkel Z."/>
            <person name="Slot J.C."/>
            <person name="Sakamoto Y."/>
            <person name="Steenwyk J.L."/>
            <person name="Rokas A."/>
            <person name="Carro J."/>
            <person name="Camarero S."/>
            <person name="Ferreira P."/>
            <person name="Molpeceres G."/>
            <person name="Ruiz-Duenas F.J."/>
            <person name="Serrano A."/>
            <person name="Henrissat B."/>
            <person name="Drula E."/>
            <person name="Hughes K.W."/>
            <person name="Mata J.L."/>
            <person name="Ishikawa N.K."/>
            <person name="Vargas-Isla R."/>
            <person name="Ushijima S."/>
            <person name="Smith C.A."/>
            <person name="Donoghue J."/>
            <person name="Ahrendt S."/>
            <person name="Andreopoulos W."/>
            <person name="He G."/>
            <person name="LaButti K."/>
            <person name="Lipzen A."/>
            <person name="Ng V."/>
            <person name="Riley R."/>
            <person name="Sandor L."/>
            <person name="Barry K."/>
            <person name="Martinez A.T."/>
            <person name="Xiao Y."/>
            <person name="Gibbons J.G."/>
            <person name="Terashima K."/>
            <person name="Grigoriev I.V."/>
            <person name="Hibbett D."/>
        </authorList>
    </citation>
    <scope>NUCLEOTIDE SEQUENCE</scope>
    <source>
        <strain evidence="14">ET3784</strain>
    </source>
</reference>
<dbReference type="Pfam" id="PF00069">
    <property type="entry name" value="Pkinase"/>
    <property type="match status" value="2"/>
</dbReference>
<keyword evidence="4 10" id="KW-0547">Nucleotide-binding</keyword>
<feature type="region of interest" description="Disordered" evidence="11">
    <location>
        <begin position="602"/>
        <end position="717"/>
    </location>
</feature>
<keyword evidence="2" id="KW-0723">Serine/threonine-protein kinase</keyword>
<dbReference type="Gene3D" id="3.30.200.20">
    <property type="entry name" value="Phosphorylase Kinase, domain 1"/>
    <property type="match status" value="1"/>
</dbReference>
<feature type="domain" description="Protein kinase" evidence="13">
    <location>
        <begin position="141"/>
        <end position="585"/>
    </location>
</feature>
<keyword evidence="15" id="KW-1185">Reference proteome</keyword>
<dbReference type="InterPro" id="IPR000719">
    <property type="entry name" value="Prot_kinase_dom"/>
</dbReference>
<keyword evidence="12" id="KW-0472">Membrane</keyword>
<dbReference type="GO" id="GO:0005634">
    <property type="term" value="C:nucleus"/>
    <property type="evidence" value="ECO:0007669"/>
    <property type="project" value="TreeGrafter"/>
</dbReference>
<dbReference type="AlphaFoldDB" id="A0AA38JCF2"/>
<protein>
    <recommendedName>
        <fullName evidence="1">non-specific serine/threonine protein kinase</fullName>
        <ecNumber evidence="1">2.7.11.1</ecNumber>
    </recommendedName>
</protein>